<protein>
    <recommendedName>
        <fullName evidence="4">Ig-like domain-containing protein</fullName>
    </recommendedName>
</protein>
<keyword evidence="1" id="KW-0732">Signal</keyword>
<dbReference type="AlphaFoldDB" id="A0A368NWZ0"/>
<dbReference type="RefSeq" id="WP_114386356.1">
    <property type="nucleotide sequence ID" value="NZ_CP055265.1"/>
</dbReference>
<evidence type="ECO:0000313" key="2">
    <source>
        <dbReference type="EMBL" id="KAA3521884.1"/>
    </source>
</evidence>
<feature type="signal peptide" evidence="1">
    <location>
        <begin position="1"/>
        <end position="20"/>
    </location>
</feature>
<evidence type="ECO:0000313" key="3">
    <source>
        <dbReference type="Proteomes" id="UP000436911"/>
    </source>
</evidence>
<evidence type="ECO:0008006" key="4">
    <source>
        <dbReference type="Google" id="ProtNLM"/>
    </source>
</evidence>
<dbReference type="EMBL" id="QUSG01000021">
    <property type="protein sequence ID" value="KAA3521884.1"/>
    <property type="molecule type" value="Genomic_DNA"/>
</dbReference>
<organism evidence="2 3">
    <name type="scientific">Agrobacterium vitis</name>
    <name type="common">Rhizobium vitis</name>
    <dbReference type="NCBI Taxonomy" id="373"/>
    <lineage>
        <taxon>Bacteria</taxon>
        <taxon>Pseudomonadati</taxon>
        <taxon>Pseudomonadota</taxon>
        <taxon>Alphaproteobacteria</taxon>
        <taxon>Hyphomicrobiales</taxon>
        <taxon>Rhizobiaceae</taxon>
        <taxon>Rhizobium/Agrobacterium group</taxon>
        <taxon>Agrobacterium</taxon>
    </lineage>
</organism>
<dbReference type="OrthoDB" id="9878752at2"/>
<dbReference type="Proteomes" id="UP000436911">
    <property type="component" value="Unassembled WGS sequence"/>
</dbReference>
<accession>A0A368NWZ0</accession>
<dbReference type="GeneID" id="60681576"/>
<feature type="chain" id="PRO_5030067945" description="Ig-like domain-containing protein" evidence="1">
    <location>
        <begin position="21"/>
        <end position="475"/>
    </location>
</feature>
<evidence type="ECO:0000256" key="1">
    <source>
        <dbReference type="SAM" id="SignalP"/>
    </source>
</evidence>
<name>A0A368NWZ0_AGRVI</name>
<sequence length="475" mass="48633">MKRFLAIFLGLPLATNMAAAQTATTFKDLSITGSSTLKGPVNTEQTVVTGGPGTQMLANNNYIGSFNANCGTSFCVGWADQMTFGGANSYGGHSAGYDLLYQNAPTASGNTNANYVARTAIVRTATGDGGANLTTSARGAYFGIGPECVLLGGAVNVMNCTAAEFGVAVNAGATVKYKSLSQFSSKPDDAVAGSAVDTMLWLYDQSSATNPNHRVGILFGTPDTVNEWPITATGTLIGAEKNSGAVNAGYGVDFRQVTFASCSFASLNFCVDGGGGINAQQLVVNRSSPQVMFYDTSGGTDTKRFRLTQARGTFHLQTGNDAGTTYTDAYEVSSDATGPKGHTWSTSTSAGTPIKQMTLNSSGELSVAGSAIAPATISSGVKPTSSGTCVAGSFIGGATAGGFTTASTCTTGQTIVLNFSVGSSTGWACHVTNTNHPTDPTYQPIQSAYTVNTATFSGQNLPQAGDKLLFSCQGF</sequence>
<proteinExistence type="predicted"/>
<comment type="caution">
    <text evidence="2">The sequence shown here is derived from an EMBL/GenBank/DDBJ whole genome shotgun (WGS) entry which is preliminary data.</text>
</comment>
<reference evidence="2 3" key="1">
    <citation type="submission" date="2018-08" db="EMBL/GenBank/DDBJ databases">
        <title>Genome sequencing of Agrobacterium vitis strain ICMP 10754.</title>
        <authorList>
            <person name="Visnovsky S.B."/>
            <person name="Pitman A.R."/>
        </authorList>
    </citation>
    <scope>NUCLEOTIDE SEQUENCE [LARGE SCALE GENOMIC DNA]</scope>
    <source>
        <strain evidence="2 3">ICMP 10754</strain>
    </source>
</reference>
<gene>
    <name evidence="2" type="ORF">DXT89_23260</name>
</gene>